<organism evidence="1 2">
    <name type="scientific">Hohaiivirga grylli</name>
    <dbReference type="NCBI Taxonomy" id="3133970"/>
    <lineage>
        <taxon>Bacteria</taxon>
        <taxon>Pseudomonadati</taxon>
        <taxon>Pseudomonadota</taxon>
        <taxon>Alphaproteobacteria</taxon>
        <taxon>Hyphomicrobiales</taxon>
        <taxon>Methylobacteriaceae</taxon>
        <taxon>Hohaiivirga</taxon>
    </lineage>
</organism>
<sequence length="121" mass="13542">MVSTFVAVSGEELFERLEKWVQSLDDQTEWATLAIELQLHANRSPAFSELFAVFNSKQQAQFGRLIEVLFDKHDLIPPAPPIQLARHFIALTHGLAIEEGGLVSNAILVFLRALMASAQRK</sequence>
<dbReference type="Proteomes" id="UP001418637">
    <property type="component" value="Unassembled WGS sequence"/>
</dbReference>
<dbReference type="SUPFAM" id="SSF48498">
    <property type="entry name" value="Tetracyclin repressor-like, C-terminal domain"/>
    <property type="match status" value="1"/>
</dbReference>
<evidence type="ECO:0000313" key="1">
    <source>
        <dbReference type="EMBL" id="MEN3931039.1"/>
    </source>
</evidence>
<gene>
    <name evidence="1" type="ORF">WJT86_08215</name>
</gene>
<dbReference type="RefSeq" id="WP_346337080.1">
    <property type="nucleotide sequence ID" value="NZ_JBBYXI010000003.1"/>
</dbReference>
<comment type="caution">
    <text evidence="1">The sequence shown here is derived from an EMBL/GenBank/DDBJ whole genome shotgun (WGS) entry which is preliminary data.</text>
</comment>
<keyword evidence="2" id="KW-1185">Reference proteome</keyword>
<protein>
    <submittedName>
        <fullName evidence="1">Uncharacterized protein</fullName>
    </submittedName>
</protein>
<name>A0ABV0BJ54_9HYPH</name>
<proteinExistence type="predicted"/>
<dbReference type="InterPro" id="IPR036271">
    <property type="entry name" value="Tet_transcr_reg_TetR-rel_C_sf"/>
</dbReference>
<accession>A0ABV0BJ54</accession>
<dbReference type="Gene3D" id="1.10.357.10">
    <property type="entry name" value="Tetracycline Repressor, domain 2"/>
    <property type="match status" value="1"/>
</dbReference>
<reference evidence="1 2" key="1">
    <citation type="submission" date="2024-04" db="EMBL/GenBank/DDBJ databases">
        <title>A novel species isolated from cricket.</title>
        <authorList>
            <person name="Wang H.-C."/>
        </authorList>
    </citation>
    <scope>NUCLEOTIDE SEQUENCE [LARGE SCALE GENOMIC DNA]</scope>
    <source>
        <strain evidence="1 2">WL0021</strain>
    </source>
</reference>
<dbReference type="EMBL" id="JBBYXI010000003">
    <property type="protein sequence ID" value="MEN3931039.1"/>
    <property type="molecule type" value="Genomic_DNA"/>
</dbReference>
<evidence type="ECO:0000313" key="2">
    <source>
        <dbReference type="Proteomes" id="UP001418637"/>
    </source>
</evidence>